<reference evidence="5" key="1">
    <citation type="journal article" date="2019" name="Int. J. Syst. Evol. Microbiol.">
        <title>The Global Catalogue of Microorganisms (GCM) 10K type strain sequencing project: providing services to taxonomists for standard genome sequencing and annotation.</title>
        <authorList>
            <consortium name="The Broad Institute Genomics Platform"/>
            <consortium name="The Broad Institute Genome Sequencing Center for Infectious Disease"/>
            <person name="Wu L."/>
            <person name="Ma J."/>
        </authorList>
    </citation>
    <scope>NUCLEOTIDE SEQUENCE [LARGE SCALE GENOMIC DNA]</scope>
    <source>
        <strain evidence="5">CGMCC 1.10832</strain>
    </source>
</reference>
<accession>A0ABQ1N677</accession>
<evidence type="ECO:0000256" key="1">
    <source>
        <dbReference type="ARBA" id="ARBA00007734"/>
    </source>
</evidence>
<dbReference type="CDD" id="cd16894">
    <property type="entry name" value="MltD-like"/>
    <property type="match status" value="1"/>
</dbReference>
<feature type="signal peptide" evidence="2">
    <location>
        <begin position="1"/>
        <end position="24"/>
    </location>
</feature>
<comment type="similarity">
    <text evidence="1">Belongs to the transglycosylase Slt family.</text>
</comment>
<dbReference type="InterPro" id="IPR018392">
    <property type="entry name" value="LysM"/>
</dbReference>
<dbReference type="PANTHER" id="PTHR37423">
    <property type="entry name" value="SOLUBLE LYTIC MUREIN TRANSGLYCOSYLASE-RELATED"/>
    <property type="match status" value="1"/>
</dbReference>
<keyword evidence="5" id="KW-1185">Reference proteome</keyword>
<protein>
    <recommendedName>
        <fullName evidence="3">LysM domain-containing protein</fullName>
    </recommendedName>
</protein>
<dbReference type="PANTHER" id="PTHR37423:SF2">
    <property type="entry name" value="MEMBRANE-BOUND LYTIC MUREIN TRANSGLYCOSYLASE C"/>
    <property type="match status" value="1"/>
</dbReference>
<dbReference type="Gene3D" id="1.10.530.10">
    <property type="match status" value="1"/>
</dbReference>
<dbReference type="SMART" id="SM00257">
    <property type="entry name" value="LysM"/>
    <property type="match status" value="2"/>
</dbReference>
<dbReference type="EMBL" id="BMEC01000014">
    <property type="protein sequence ID" value="GGC49692.1"/>
    <property type="molecule type" value="Genomic_DNA"/>
</dbReference>
<evidence type="ECO:0000313" key="5">
    <source>
        <dbReference type="Proteomes" id="UP000636010"/>
    </source>
</evidence>
<dbReference type="InterPro" id="IPR008258">
    <property type="entry name" value="Transglycosylase_SLT_dom_1"/>
</dbReference>
<proteinExistence type="inferred from homology"/>
<dbReference type="Pfam" id="PF01476">
    <property type="entry name" value="LysM"/>
    <property type="match status" value="2"/>
</dbReference>
<dbReference type="InterPro" id="IPR000189">
    <property type="entry name" value="Transglyc_AS"/>
</dbReference>
<dbReference type="RefSeq" id="WP_188466828.1">
    <property type="nucleotide sequence ID" value="NZ_BAABHU010000014.1"/>
</dbReference>
<name>A0ABQ1N677_9BACT</name>
<dbReference type="Pfam" id="PF01464">
    <property type="entry name" value="SLT"/>
    <property type="match status" value="1"/>
</dbReference>
<sequence length="471" mass="54320">MLNYSKNLTGLMALVFFANTSVFAFQEDILESRMDTTRIEIEISPFQYEYIPDVPGELVEDRLSCIEGEIPLTYNNTVKSFIDYFTVRNREYTKSVAALQSKYFPMIERYLKEYGLPDELKYLSIVESGLNPKARSRAGAVGLWQFMPLTGRLDYGLNENWYYDEKMDMEKATIAACRYLSFLYKYFDNDWHMALAAYNSGPGNIRKAIRKSGYKRTFWEVYPYLLRETRSYVPQFIAIAYSMNYMEEHNMFVDENYFLPEYDTLHVTGFVNLPAFAEHVDICLETLEDLNPELKRGAISAGSNIYPLRVPVHHKDLLVKNKPAILTVASQGEEQWEKEALQLPGSTHGRQKLVYKVKSGDVLGKIADRYDVKVADLRTWNRMSGSMIKIGQSLNIWVADDYYDKVNKQISAANQSQNKQIATKDGTYHVQPGDTLWDISRKFDDLTIEKLKKLNNLEGNSIKPGQILKIS</sequence>
<organism evidence="4 5">
    <name type="scientific">Marivirga lumbricoides</name>
    <dbReference type="NCBI Taxonomy" id="1046115"/>
    <lineage>
        <taxon>Bacteria</taxon>
        <taxon>Pseudomonadati</taxon>
        <taxon>Bacteroidota</taxon>
        <taxon>Cytophagia</taxon>
        <taxon>Cytophagales</taxon>
        <taxon>Marivirgaceae</taxon>
        <taxon>Marivirga</taxon>
    </lineage>
</organism>
<dbReference type="SUPFAM" id="SSF54106">
    <property type="entry name" value="LysM domain"/>
    <property type="match status" value="2"/>
</dbReference>
<dbReference type="InterPro" id="IPR023346">
    <property type="entry name" value="Lysozyme-like_dom_sf"/>
</dbReference>
<dbReference type="SUPFAM" id="SSF53955">
    <property type="entry name" value="Lysozyme-like"/>
    <property type="match status" value="1"/>
</dbReference>
<evidence type="ECO:0000256" key="2">
    <source>
        <dbReference type="SAM" id="SignalP"/>
    </source>
</evidence>
<feature type="domain" description="LysM" evidence="3">
    <location>
        <begin position="426"/>
        <end position="470"/>
    </location>
</feature>
<evidence type="ECO:0000313" key="4">
    <source>
        <dbReference type="EMBL" id="GGC49692.1"/>
    </source>
</evidence>
<dbReference type="PROSITE" id="PS00922">
    <property type="entry name" value="TRANSGLYCOSYLASE"/>
    <property type="match status" value="1"/>
</dbReference>
<feature type="domain" description="LysM" evidence="3">
    <location>
        <begin position="353"/>
        <end position="396"/>
    </location>
</feature>
<evidence type="ECO:0000259" key="3">
    <source>
        <dbReference type="PROSITE" id="PS51782"/>
    </source>
</evidence>
<comment type="caution">
    <text evidence="4">The sequence shown here is derived from an EMBL/GenBank/DDBJ whole genome shotgun (WGS) entry which is preliminary data.</text>
</comment>
<keyword evidence="2" id="KW-0732">Signal</keyword>
<dbReference type="PROSITE" id="PS51782">
    <property type="entry name" value="LYSM"/>
    <property type="match status" value="2"/>
</dbReference>
<dbReference type="CDD" id="cd00118">
    <property type="entry name" value="LysM"/>
    <property type="match status" value="2"/>
</dbReference>
<dbReference type="Gene3D" id="3.10.350.10">
    <property type="entry name" value="LysM domain"/>
    <property type="match status" value="2"/>
</dbReference>
<feature type="chain" id="PRO_5045275805" description="LysM domain-containing protein" evidence="2">
    <location>
        <begin position="25"/>
        <end position="471"/>
    </location>
</feature>
<dbReference type="InterPro" id="IPR036779">
    <property type="entry name" value="LysM_dom_sf"/>
</dbReference>
<dbReference type="Proteomes" id="UP000636010">
    <property type="component" value="Unassembled WGS sequence"/>
</dbReference>
<gene>
    <name evidence="4" type="ORF">GCM10011506_39160</name>
</gene>